<gene>
    <name evidence="1" type="ORF">Q9L58_009904</name>
</gene>
<protein>
    <submittedName>
        <fullName evidence="1">Uncharacterized protein</fullName>
    </submittedName>
</protein>
<keyword evidence="2" id="KW-1185">Reference proteome</keyword>
<organism evidence="1 2">
    <name type="scientific">Discina gigas</name>
    <dbReference type="NCBI Taxonomy" id="1032678"/>
    <lineage>
        <taxon>Eukaryota</taxon>
        <taxon>Fungi</taxon>
        <taxon>Dikarya</taxon>
        <taxon>Ascomycota</taxon>
        <taxon>Pezizomycotina</taxon>
        <taxon>Pezizomycetes</taxon>
        <taxon>Pezizales</taxon>
        <taxon>Discinaceae</taxon>
        <taxon>Discina</taxon>
    </lineage>
</organism>
<evidence type="ECO:0000313" key="2">
    <source>
        <dbReference type="Proteomes" id="UP001447188"/>
    </source>
</evidence>
<name>A0ABR3G5J6_9PEZI</name>
<proteinExistence type="predicted"/>
<dbReference type="EMBL" id="JBBBZM010000278">
    <property type="protein sequence ID" value="KAL0631232.1"/>
    <property type="molecule type" value="Genomic_DNA"/>
</dbReference>
<sequence>MSPPTASEIVLTVKIPGGYERYVIPVETIDSWIKLVNVIQSIYRGEPSPRVWFPGMIVEVSPEAWPGQVFAGHMYFITLEVSLHLRIEHFDIEFSGPKWIDLPNVAFTSTIANVAMLIHKKLEVLVEMDQLRVSLMGYWGDVIPGQHQLTRYNYRNKCCIVCRLDRATRD</sequence>
<evidence type="ECO:0000313" key="1">
    <source>
        <dbReference type="EMBL" id="KAL0631232.1"/>
    </source>
</evidence>
<comment type="caution">
    <text evidence="1">The sequence shown here is derived from an EMBL/GenBank/DDBJ whole genome shotgun (WGS) entry which is preliminary data.</text>
</comment>
<accession>A0ABR3G5J6</accession>
<reference evidence="1 2" key="1">
    <citation type="submission" date="2024-02" db="EMBL/GenBank/DDBJ databases">
        <title>Discinaceae phylogenomics.</title>
        <authorList>
            <person name="Dirks A.C."/>
            <person name="James T.Y."/>
        </authorList>
    </citation>
    <scope>NUCLEOTIDE SEQUENCE [LARGE SCALE GENOMIC DNA]</scope>
    <source>
        <strain evidence="1 2">ACD0624</strain>
    </source>
</reference>
<dbReference type="Proteomes" id="UP001447188">
    <property type="component" value="Unassembled WGS sequence"/>
</dbReference>